<dbReference type="PATRIC" id="fig|1121939.11.peg.4279"/>
<dbReference type="eggNOG" id="ENOG5032RR9">
    <property type="taxonomic scope" value="Bacteria"/>
</dbReference>
<dbReference type="STRING" id="1121939.L861_06990"/>
<evidence type="ECO:0000313" key="3">
    <source>
        <dbReference type="Proteomes" id="UP000014463"/>
    </source>
</evidence>
<keyword evidence="1" id="KW-0732">Signal</keyword>
<accession>S2KIN9</accession>
<dbReference type="Pfam" id="PF11319">
    <property type="entry name" value="VasI"/>
    <property type="match status" value="1"/>
</dbReference>
<dbReference type="EMBL" id="ASTJ01000042">
    <property type="protein sequence ID" value="EPC00233.1"/>
    <property type="molecule type" value="Genomic_DNA"/>
</dbReference>
<evidence type="ECO:0008006" key="4">
    <source>
        <dbReference type="Google" id="ProtNLM"/>
    </source>
</evidence>
<evidence type="ECO:0000313" key="2">
    <source>
        <dbReference type="EMBL" id="EPC00233.1"/>
    </source>
</evidence>
<feature type="signal peptide" evidence="1">
    <location>
        <begin position="1"/>
        <end position="25"/>
    </location>
</feature>
<feature type="chain" id="PRO_5004498536" description="Type VI secretion system-associated protein" evidence="1">
    <location>
        <begin position="26"/>
        <end position="217"/>
    </location>
</feature>
<comment type="caution">
    <text evidence="2">The sequence shown here is derived from an EMBL/GenBank/DDBJ whole genome shotgun (WGS) entry which is preliminary data.</text>
</comment>
<dbReference type="InterPro" id="IPR017738">
    <property type="entry name" value="T6SS-assoc_VCA0118"/>
</dbReference>
<organism evidence="2 3">
    <name type="scientific">Litchfieldella anticariensis (strain DSM 16096 / CECT 5854 / CIP 108499 / LMG 22089 / FP35)</name>
    <name type="common">Halomonas anticariensis</name>
    <dbReference type="NCBI Taxonomy" id="1121939"/>
    <lineage>
        <taxon>Bacteria</taxon>
        <taxon>Pseudomonadati</taxon>
        <taxon>Pseudomonadota</taxon>
        <taxon>Gammaproteobacteria</taxon>
        <taxon>Oceanospirillales</taxon>
        <taxon>Halomonadaceae</taxon>
        <taxon>Litchfieldella</taxon>
    </lineage>
</organism>
<dbReference type="NCBIfam" id="TIGR03360">
    <property type="entry name" value="VI_minor_1"/>
    <property type="match status" value="1"/>
</dbReference>
<evidence type="ECO:0000256" key="1">
    <source>
        <dbReference type="SAM" id="SignalP"/>
    </source>
</evidence>
<dbReference type="Proteomes" id="UP000014463">
    <property type="component" value="Unassembled WGS sequence"/>
</dbReference>
<reference evidence="2 3" key="1">
    <citation type="journal article" date="2013" name="Genome Announc.">
        <title>Draft genome sequence of the moderately halophilic gammaproteobacterium Halomonas anticariensis FP35.</title>
        <authorList>
            <person name="Tahrioui A."/>
            <person name="Quesada E."/>
            <person name="Llamas I."/>
        </authorList>
    </citation>
    <scope>NUCLEOTIDE SEQUENCE [LARGE SCALE GENOMIC DNA]</scope>
    <source>
        <strain evidence="3">DSM 16096 / CECT 5854 / LMG 22089 / FP35</strain>
    </source>
</reference>
<name>S2KIN9_LITA3</name>
<keyword evidence="3" id="KW-1185">Reference proteome</keyword>
<gene>
    <name evidence="2" type="ORF">L861_06990</name>
</gene>
<sequence>MFVIRPMIAMTLVIGLGLTSAASQADSAASVVERAQACAERQSRLERLECYDALFRFSSDGNGVSVDDPLPALWHAIQAQERTRHGEDFGFLVGERGGDVLMSAPALGTTPPRPRLVIACEKAITRFQLHLPEASSEPRTRLHLIGAGRELTQEWRIRDGGHVVSGGRGLPAIATLRQLLDAQELTLSSDLEVLDGLRFDLTGLRQKIQPLRDTCRW</sequence>
<proteinExistence type="predicted"/>
<protein>
    <recommendedName>
        <fullName evidence="4">Type VI secretion system-associated protein</fullName>
    </recommendedName>
</protein>
<dbReference type="AlphaFoldDB" id="S2KIN9"/>